<dbReference type="OrthoDB" id="190201at2759"/>
<name>A0A9P4QYM0_9PLEO</name>
<proteinExistence type="inferred from homology"/>
<dbReference type="GO" id="GO:0008233">
    <property type="term" value="F:peptidase activity"/>
    <property type="evidence" value="ECO:0007669"/>
    <property type="project" value="InterPro"/>
</dbReference>
<organism evidence="4 5">
    <name type="scientific">Polyplosphaeria fusca</name>
    <dbReference type="NCBI Taxonomy" id="682080"/>
    <lineage>
        <taxon>Eukaryota</taxon>
        <taxon>Fungi</taxon>
        <taxon>Dikarya</taxon>
        <taxon>Ascomycota</taxon>
        <taxon>Pezizomycotina</taxon>
        <taxon>Dothideomycetes</taxon>
        <taxon>Pleosporomycetidae</taxon>
        <taxon>Pleosporales</taxon>
        <taxon>Tetraplosphaeriaceae</taxon>
        <taxon>Polyplosphaeria</taxon>
    </lineage>
</organism>
<evidence type="ECO:0000259" key="3">
    <source>
        <dbReference type="Pfam" id="PF00561"/>
    </source>
</evidence>
<dbReference type="Proteomes" id="UP000799444">
    <property type="component" value="Unassembled WGS sequence"/>
</dbReference>
<dbReference type="PIRSF" id="PIRSF005539">
    <property type="entry name" value="Pept_S33_TRI_F1"/>
    <property type="match status" value="1"/>
</dbReference>
<evidence type="ECO:0000313" key="4">
    <source>
        <dbReference type="EMBL" id="KAF2736293.1"/>
    </source>
</evidence>
<dbReference type="EMBL" id="ML996126">
    <property type="protein sequence ID" value="KAF2736293.1"/>
    <property type="molecule type" value="Genomic_DNA"/>
</dbReference>
<dbReference type="InterPro" id="IPR005945">
    <property type="entry name" value="Pro_imino_pep"/>
</dbReference>
<keyword evidence="5" id="KW-1185">Reference proteome</keyword>
<dbReference type="InterPro" id="IPR002410">
    <property type="entry name" value="Peptidase_S33"/>
</dbReference>
<reference evidence="4" key="1">
    <citation type="journal article" date="2020" name="Stud. Mycol.">
        <title>101 Dothideomycetes genomes: a test case for predicting lifestyles and emergence of pathogens.</title>
        <authorList>
            <person name="Haridas S."/>
            <person name="Albert R."/>
            <person name="Binder M."/>
            <person name="Bloem J."/>
            <person name="Labutti K."/>
            <person name="Salamov A."/>
            <person name="Andreopoulos B."/>
            <person name="Baker S."/>
            <person name="Barry K."/>
            <person name="Bills G."/>
            <person name="Bluhm B."/>
            <person name="Cannon C."/>
            <person name="Castanera R."/>
            <person name="Culley D."/>
            <person name="Daum C."/>
            <person name="Ezra D."/>
            <person name="Gonzalez J."/>
            <person name="Henrissat B."/>
            <person name="Kuo A."/>
            <person name="Liang C."/>
            <person name="Lipzen A."/>
            <person name="Lutzoni F."/>
            <person name="Magnuson J."/>
            <person name="Mondo S."/>
            <person name="Nolan M."/>
            <person name="Ohm R."/>
            <person name="Pangilinan J."/>
            <person name="Park H.-J."/>
            <person name="Ramirez L."/>
            <person name="Alfaro M."/>
            <person name="Sun H."/>
            <person name="Tritt A."/>
            <person name="Yoshinaga Y."/>
            <person name="Zwiers L.-H."/>
            <person name="Turgeon B."/>
            <person name="Goodwin S."/>
            <person name="Spatafora J."/>
            <person name="Crous P."/>
            <person name="Grigoriev I."/>
        </authorList>
    </citation>
    <scope>NUCLEOTIDE SEQUENCE</scope>
    <source>
        <strain evidence="4">CBS 125425</strain>
    </source>
</reference>
<evidence type="ECO:0000256" key="2">
    <source>
        <dbReference type="ARBA" id="ARBA00022801"/>
    </source>
</evidence>
<dbReference type="GO" id="GO:0016020">
    <property type="term" value="C:membrane"/>
    <property type="evidence" value="ECO:0007669"/>
    <property type="project" value="TreeGrafter"/>
</dbReference>
<dbReference type="InterPro" id="IPR000073">
    <property type="entry name" value="AB_hydrolase_1"/>
</dbReference>
<dbReference type="SUPFAM" id="SSF53474">
    <property type="entry name" value="alpha/beta-Hydrolases"/>
    <property type="match status" value="1"/>
</dbReference>
<dbReference type="NCBIfam" id="TIGR01250">
    <property type="entry name" value="pro_imino_pep_2"/>
    <property type="match status" value="1"/>
</dbReference>
<evidence type="ECO:0000256" key="1">
    <source>
        <dbReference type="ARBA" id="ARBA00010088"/>
    </source>
</evidence>
<sequence>MANLPTKEGIVSFSHKNFSEPSQTWYKIVGDLDSTTAPVIITLHGGPGAGHQYMLPYSELFETHGFPVVHYDQIGCGKSTHYRDKMGDEAFWTMAMHIAELDNLIDTLNLRQRGYFLVGSSWGGMMSGVFASRVPSPTGLKKIVIESGPASIPLYQVGSRKLLSELPEDVRKTLEDCERKGDHESEEYQAAEMVFYKRHLCRCDPMPECFQASMANLKDDPTCYMTMQGPSEFVIVGSLRDWEIGDAVKDIAVPSLVTNGKYDEVQDVCLEPWNQIPNFKRVKMENSSHTQHLEEPEAFLKIVGDFLAE</sequence>
<comment type="caution">
    <text evidence="4">The sequence shown here is derived from an EMBL/GenBank/DDBJ whole genome shotgun (WGS) entry which is preliminary data.</text>
</comment>
<dbReference type="InterPro" id="IPR050266">
    <property type="entry name" value="AB_hydrolase_sf"/>
</dbReference>
<evidence type="ECO:0000313" key="5">
    <source>
        <dbReference type="Proteomes" id="UP000799444"/>
    </source>
</evidence>
<dbReference type="PANTHER" id="PTHR43798:SF33">
    <property type="entry name" value="HYDROLASE, PUTATIVE (AFU_ORTHOLOGUE AFUA_2G14860)-RELATED"/>
    <property type="match status" value="1"/>
</dbReference>
<feature type="domain" description="AB hydrolase-1" evidence="3">
    <location>
        <begin position="38"/>
        <end position="296"/>
    </location>
</feature>
<keyword evidence="2" id="KW-0378">Hydrolase</keyword>
<dbReference type="Pfam" id="PF00561">
    <property type="entry name" value="Abhydrolase_1"/>
    <property type="match status" value="1"/>
</dbReference>
<dbReference type="PANTHER" id="PTHR43798">
    <property type="entry name" value="MONOACYLGLYCEROL LIPASE"/>
    <property type="match status" value="1"/>
</dbReference>
<dbReference type="InterPro" id="IPR029058">
    <property type="entry name" value="AB_hydrolase_fold"/>
</dbReference>
<dbReference type="Gene3D" id="3.40.50.1820">
    <property type="entry name" value="alpha/beta hydrolase"/>
    <property type="match status" value="1"/>
</dbReference>
<dbReference type="PRINTS" id="PR00793">
    <property type="entry name" value="PROAMNOPTASE"/>
</dbReference>
<protein>
    <submittedName>
        <fullName evidence="4">Proline-specific peptidase</fullName>
    </submittedName>
</protein>
<gene>
    <name evidence="4" type="ORF">EJ04DRAFT_575438</name>
</gene>
<dbReference type="AlphaFoldDB" id="A0A9P4QYM0"/>
<dbReference type="GO" id="GO:0006508">
    <property type="term" value="P:proteolysis"/>
    <property type="evidence" value="ECO:0007669"/>
    <property type="project" value="InterPro"/>
</dbReference>
<accession>A0A9P4QYM0</accession>
<comment type="similarity">
    <text evidence="1">Belongs to the peptidase S33 family.</text>
</comment>